<accession>A0A9P5TE12</accession>
<reference evidence="3" key="1">
    <citation type="submission" date="2019-10" db="EMBL/GenBank/DDBJ databases">
        <authorList>
            <consortium name="DOE Joint Genome Institute"/>
            <person name="Kuo A."/>
            <person name="Miyauchi S."/>
            <person name="Kiss E."/>
            <person name="Drula E."/>
            <person name="Kohler A."/>
            <person name="Sanchez-Garcia M."/>
            <person name="Andreopoulos B."/>
            <person name="Barry K.W."/>
            <person name="Bonito G."/>
            <person name="Buee M."/>
            <person name="Carver A."/>
            <person name="Chen C."/>
            <person name="Cichocki N."/>
            <person name="Clum A."/>
            <person name="Culley D."/>
            <person name="Crous P.W."/>
            <person name="Fauchery L."/>
            <person name="Girlanda M."/>
            <person name="Hayes R."/>
            <person name="Keri Z."/>
            <person name="LaButti K."/>
            <person name="Lipzen A."/>
            <person name="Lombard V."/>
            <person name="Magnuson J."/>
            <person name="Maillard F."/>
            <person name="Morin E."/>
            <person name="Murat C."/>
            <person name="Nolan M."/>
            <person name="Ohm R."/>
            <person name="Pangilinan J."/>
            <person name="Pereira M."/>
            <person name="Perotto S."/>
            <person name="Peter M."/>
            <person name="Riley R."/>
            <person name="Sitrit Y."/>
            <person name="Stielow B."/>
            <person name="Szollosi G."/>
            <person name="Zifcakova L."/>
            <person name="Stursova M."/>
            <person name="Spatafora J.W."/>
            <person name="Tedersoo L."/>
            <person name="Vaario L.-M."/>
            <person name="Yamada A."/>
            <person name="Yan M."/>
            <person name="Wang P."/>
            <person name="Xu J."/>
            <person name="Bruns T."/>
            <person name="Baldrian P."/>
            <person name="Vilgalys R."/>
            <person name="Henrissat B."/>
            <person name="Grigoriev I.V."/>
            <person name="Hibbett D."/>
            <person name="Nagy L.G."/>
            <person name="Martin F.M."/>
        </authorList>
    </citation>
    <scope>NUCLEOTIDE SEQUENCE</scope>
    <source>
        <strain evidence="3">Prilba</strain>
    </source>
</reference>
<evidence type="ECO:0000256" key="1">
    <source>
        <dbReference type="SAM" id="MobiDB-lite"/>
    </source>
</evidence>
<feature type="region of interest" description="Disordered" evidence="1">
    <location>
        <begin position="305"/>
        <end position="329"/>
    </location>
</feature>
<gene>
    <name evidence="3" type="ORF">DFH94DRAFT_849691</name>
</gene>
<keyword evidence="2" id="KW-1133">Transmembrane helix</keyword>
<feature type="transmembrane region" description="Helical" evidence="2">
    <location>
        <begin position="117"/>
        <end position="138"/>
    </location>
</feature>
<evidence type="ECO:0000313" key="3">
    <source>
        <dbReference type="EMBL" id="KAF8487280.1"/>
    </source>
</evidence>
<proteinExistence type="predicted"/>
<feature type="transmembrane region" description="Helical" evidence="2">
    <location>
        <begin position="199"/>
        <end position="220"/>
    </location>
</feature>
<dbReference type="EMBL" id="WHVB01000001">
    <property type="protein sequence ID" value="KAF8487280.1"/>
    <property type="molecule type" value="Genomic_DNA"/>
</dbReference>
<evidence type="ECO:0000313" key="4">
    <source>
        <dbReference type="Proteomes" id="UP000759537"/>
    </source>
</evidence>
<dbReference type="AlphaFoldDB" id="A0A9P5TE12"/>
<feature type="transmembrane region" description="Helical" evidence="2">
    <location>
        <begin position="92"/>
        <end position="110"/>
    </location>
</feature>
<comment type="caution">
    <text evidence="3">The sequence shown here is derived from an EMBL/GenBank/DDBJ whole genome shotgun (WGS) entry which is preliminary data.</text>
</comment>
<feature type="transmembrane region" description="Helical" evidence="2">
    <location>
        <begin position="51"/>
        <end position="72"/>
    </location>
</feature>
<keyword evidence="2" id="KW-0472">Membrane</keyword>
<sequence length="329" mass="37357">MVNLRGPVEIDKDCLTLKALWHLVDGFFIWEFLITLDYEWNIIRGRRRFRWTIWIYSLTRVATLAAVGLNIFSLDVTTPINCQDTIISQFTLAYLALAASSLLIVLRIIAIWDRKRVIVAIVTGIWGINIASLAQGVWRFHSAWGDVHCVDHLDSIKLSTIVPLVTDIILLLIMLFGLSRMRRHGVYTLEMGRLLWNQGVAWLLLAVAELLPTVFICLNLNQPFNLMFQVPWAVTMSIGVTRMYRSLSDFLSSDISQPQEILPTSDRTALENSAPAAPKVELSPIPLTRAGIQIAVHTDHELHSTPQANRFSPHVGWQPHGRPHRRSSW</sequence>
<dbReference type="OrthoDB" id="3197626at2759"/>
<keyword evidence="4" id="KW-1185">Reference proteome</keyword>
<reference evidence="3" key="2">
    <citation type="journal article" date="2020" name="Nat. Commun.">
        <title>Large-scale genome sequencing of mycorrhizal fungi provides insights into the early evolution of symbiotic traits.</title>
        <authorList>
            <person name="Miyauchi S."/>
            <person name="Kiss E."/>
            <person name="Kuo A."/>
            <person name="Drula E."/>
            <person name="Kohler A."/>
            <person name="Sanchez-Garcia M."/>
            <person name="Morin E."/>
            <person name="Andreopoulos B."/>
            <person name="Barry K.W."/>
            <person name="Bonito G."/>
            <person name="Buee M."/>
            <person name="Carver A."/>
            <person name="Chen C."/>
            <person name="Cichocki N."/>
            <person name="Clum A."/>
            <person name="Culley D."/>
            <person name="Crous P.W."/>
            <person name="Fauchery L."/>
            <person name="Girlanda M."/>
            <person name="Hayes R.D."/>
            <person name="Keri Z."/>
            <person name="LaButti K."/>
            <person name="Lipzen A."/>
            <person name="Lombard V."/>
            <person name="Magnuson J."/>
            <person name="Maillard F."/>
            <person name="Murat C."/>
            <person name="Nolan M."/>
            <person name="Ohm R.A."/>
            <person name="Pangilinan J."/>
            <person name="Pereira M.F."/>
            <person name="Perotto S."/>
            <person name="Peter M."/>
            <person name="Pfister S."/>
            <person name="Riley R."/>
            <person name="Sitrit Y."/>
            <person name="Stielow J.B."/>
            <person name="Szollosi G."/>
            <person name="Zifcakova L."/>
            <person name="Stursova M."/>
            <person name="Spatafora J.W."/>
            <person name="Tedersoo L."/>
            <person name="Vaario L.M."/>
            <person name="Yamada A."/>
            <person name="Yan M."/>
            <person name="Wang P."/>
            <person name="Xu J."/>
            <person name="Bruns T."/>
            <person name="Baldrian P."/>
            <person name="Vilgalys R."/>
            <person name="Dunand C."/>
            <person name="Henrissat B."/>
            <person name="Grigoriev I.V."/>
            <person name="Hibbett D."/>
            <person name="Nagy L.G."/>
            <person name="Martin F.M."/>
        </authorList>
    </citation>
    <scope>NUCLEOTIDE SEQUENCE</scope>
    <source>
        <strain evidence="3">Prilba</strain>
    </source>
</reference>
<name>A0A9P5TE12_9AGAM</name>
<keyword evidence="2" id="KW-0812">Transmembrane</keyword>
<feature type="transmembrane region" description="Helical" evidence="2">
    <location>
        <begin position="158"/>
        <end position="178"/>
    </location>
</feature>
<organism evidence="3 4">
    <name type="scientific">Russula ochroleuca</name>
    <dbReference type="NCBI Taxonomy" id="152965"/>
    <lineage>
        <taxon>Eukaryota</taxon>
        <taxon>Fungi</taxon>
        <taxon>Dikarya</taxon>
        <taxon>Basidiomycota</taxon>
        <taxon>Agaricomycotina</taxon>
        <taxon>Agaricomycetes</taxon>
        <taxon>Russulales</taxon>
        <taxon>Russulaceae</taxon>
        <taxon>Russula</taxon>
    </lineage>
</organism>
<dbReference type="Proteomes" id="UP000759537">
    <property type="component" value="Unassembled WGS sequence"/>
</dbReference>
<evidence type="ECO:0000256" key="2">
    <source>
        <dbReference type="SAM" id="Phobius"/>
    </source>
</evidence>
<protein>
    <submittedName>
        <fullName evidence="3">Uncharacterized protein</fullName>
    </submittedName>
</protein>